<proteinExistence type="predicted"/>
<evidence type="ECO:0000256" key="1">
    <source>
        <dbReference type="SAM" id="MobiDB-lite"/>
    </source>
</evidence>
<reference evidence="2 3" key="1">
    <citation type="submission" date="2011-10" db="EMBL/GenBank/DDBJ databases">
        <authorList>
            <person name="Genoscope - CEA"/>
        </authorList>
    </citation>
    <scope>NUCLEOTIDE SEQUENCE [LARGE SCALE GENOMIC DNA]</scope>
    <source>
        <strain evidence="2 3">RCC 1105</strain>
    </source>
</reference>
<feature type="compositionally biased region" description="Acidic residues" evidence="1">
    <location>
        <begin position="43"/>
        <end position="55"/>
    </location>
</feature>
<feature type="region of interest" description="Disordered" evidence="1">
    <location>
        <begin position="1"/>
        <end position="78"/>
    </location>
</feature>
<dbReference type="GeneID" id="19015269"/>
<name>K8EGX6_9CHLO</name>
<protein>
    <submittedName>
        <fullName evidence="2">Uncharacterized protein</fullName>
    </submittedName>
</protein>
<dbReference type="KEGG" id="bpg:Bathy06g02890"/>
<dbReference type="EMBL" id="FO082273">
    <property type="protein sequence ID" value="CCO17286.1"/>
    <property type="molecule type" value="Genomic_DNA"/>
</dbReference>
<evidence type="ECO:0000313" key="2">
    <source>
        <dbReference type="EMBL" id="CCO17286.1"/>
    </source>
</evidence>
<gene>
    <name evidence="2" type="ORF">Bathy06g02890</name>
</gene>
<sequence>MSKEAILEKPTNSSGDDFDDGALATSSSSSSTPEKNFDTFPEEKEEEKEEEEEEETTAHTAPPNAVKSMNKDDDDDVDDLPRFNFRRVLTHKESHRLAKGIKSSSALPKSGCYVHYCVYCGGERGCPIGMSYNKFTREIMCWSLNTYPFGCCSLPMQRDWKEYVSIKNDIKVVVIDKETNTLACFSGVQCCYCQPLFDS</sequence>
<keyword evidence="3" id="KW-1185">Reference proteome</keyword>
<dbReference type="AlphaFoldDB" id="K8EGX6"/>
<evidence type="ECO:0000313" key="3">
    <source>
        <dbReference type="Proteomes" id="UP000198341"/>
    </source>
</evidence>
<dbReference type="Proteomes" id="UP000198341">
    <property type="component" value="Chromosome 6"/>
</dbReference>
<organism evidence="2 3">
    <name type="scientific">Bathycoccus prasinos</name>
    <dbReference type="NCBI Taxonomy" id="41875"/>
    <lineage>
        <taxon>Eukaryota</taxon>
        <taxon>Viridiplantae</taxon>
        <taxon>Chlorophyta</taxon>
        <taxon>Mamiellophyceae</taxon>
        <taxon>Mamiellales</taxon>
        <taxon>Bathycoccaceae</taxon>
        <taxon>Bathycoccus</taxon>
    </lineage>
</organism>
<dbReference type="RefSeq" id="XP_007512686.1">
    <property type="nucleotide sequence ID" value="XM_007512624.1"/>
</dbReference>
<accession>K8EGX6</accession>